<dbReference type="EMBL" id="AE010299">
    <property type="protein sequence ID" value="AAM04302.1"/>
    <property type="molecule type" value="Genomic_DNA"/>
</dbReference>
<dbReference type="InterPro" id="IPR052162">
    <property type="entry name" value="Sensor_kinase/Photoreceptor"/>
</dbReference>
<dbReference type="FunFam" id="3.30.565.10:FF:000217">
    <property type="entry name" value="Sensory transduction histidine kinase"/>
    <property type="match status" value="1"/>
</dbReference>
<name>Q8TSD5_METAC</name>
<feature type="domain" description="PAS" evidence="10">
    <location>
        <begin position="207"/>
        <end position="278"/>
    </location>
</feature>
<dbReference type="EnsemblBacteria" id="AAM04302">
    <property type="protein sequence ID" value="AAM04302"/>
    <property type="gene ID" value="MA_0863"/>
</dbReference>
<dbReference type="InterPro" id="IPR013655">
    <property type="entry name" value="PAS_fold_3"/>
</dbReference>
<keyword evidence="13" id="KW-1185">Reference proteome</keyword>
<evidence type="ECO:0000256" key="6">
    <source>
        <dbReference type="ARBA" id="ARBA00022777"/>
    </source>
</evidence>
<feature type="coiled-coil region" evidence="8">
    <location>
        <begin position="491"/>
        <end position="525"/>
    </location>
</feature>
<feature type="domain" description="PAC" evidence="11">
    <location>
        <begin position="1"/>
        <end position="40"/>
    </location>
</feature>
<dbReference type="InterPro" id="IPR001610">
    <property type="entry name" value="PAC"/>
</dbReference>
<dbReference type="InterPro" id="IPR004358">
    <property type="entry name" value="Sig_transdc_His_kin-like_C"/>
</dbReference>
<evidence type="ECO:0000256" key="5">
    <source>
        <dbReference type="ARBA" id="ARBA00022737"/>
    </source>
</evidence>
<feature type="domain" description="PAC" evidence="11">
    <location>
        <begin position="280"/>
        <end position="330"/>
    </location>
</feature>
<accession>Q8TSD5</accession>
<dbReference type="Gene3D" id="3.30.450.20">
    <property type="entry name" value="PAS domain"/>
    <property type="match status" value="1"/>
</dbReference>
<evidence type="ECO:0000256" key="3">
    <source>
        <dbReference type="ARBA" id="ARBA00022553"/>
    </source>
</evidence>
<dbReference type="SMART" id="SM00086">
    <property type="entry name" value="PAC"/>
    <property type="match status" value="1"/>
</dbReference>
<gene>
    <name evidence="12" type="ordered locus">MA_0863</name>
</gene>
<dbReference type="GO" id="GO:0000155">
    <property type="term" value="F:phosphorelay sensor kinase activity"/>
    <property type="evidence" value="ECO:0000318"/>
    <property type="project" value="GO_Central"/>
</dbReference>
<dbReference type="Pfam" id="PF13185">
    <property type="entry name" value="GAF_2"/>
    <property type="match status" value="2"/>
</dbReference>
<dbReference type="EC" id="2.7.13.3" evidence="2"/>
<dbReference type="FunFam" id="3.30.450.40:FF:000137">
    <property type="entry name" value="Sensory transduction histidine kinase"/>
    <property type="match status" value="1"/>
</dbReference>
<keyword evidence="3" id="KW-0597">Phosphoprotein</keyword>
<dbReference type="HOGENOM" id="CLU_339705_0_0_2"/>
<dbReference type="Pfam" id="PF02518">
    <property type="entry name" value="HATPase_c"/>
    <property type="match status" value="1"/>
</dbReference>
<dbReference type="PhylomeDB" id="Q8TSD5"/>
<evidence type="ECO:0000256" key="8">
    <source>
        <dbReference type="SAM" id="Coils"/>
    </source>
</evidence>
<dbReference type="PROSITE" id="PS50112">
    <property type="entry name" value="PAS"/>
    <property type="match status" value="1"/>
</dbReference>
<protein>
    <recommendedName>
        <fullName evidence="2">histidine kinase</fullName>
        <ecNumber evidence="2">2.7.13.3</ecNumber>
    </recommendedName>
</protein>
<organism evidence="12 13">
    <name type="scientific">Methanosarcina acetivorans (strain ATCC 35395 / DSM 2834 / JCM 12185 / C2A)</name>
    <dbReference type="NCBI Taxonomy" id="188937"/>
    <lineage>
        <taxon>Archaea</taxon>
        <taxon>Methanobacteriati</taxon>
        <taxon>Methanobacteriota</taxon>
        <taxon>Stenosarchaea group</taxon>
        <taxon>Methanomicrobia</taxon>
        <taxon>Methanosarcinales</taxon>
        <taxon>Methanosarcinaceae</taxon>
        <taxon>Methanosarcina</taxon>
    </lineage>
</organism>
<dbReference type="InterPro" id="IPR035965">
    <property type="entry name" value="PAS-like_dom_sf"/>
</dbReference>
<dbReference type="GO" id="GO:0005886">
    <property type="term" value="C:plasma membrane"/>
    <property type="evidence" value="ECO:0000318"/>
    <property type="project" value="GO_Central"/>
</dbReference>
<dbReference type="PROSITE" id="PS50109">
    <property type="entry name" value="HIS_KIN"/>
    <property type="match status" value="1"/>
</dbReference>
<dbReference type="InterPro" id="IPR000014">
    <property type="entry name" value="PAS"/>
</dbReference>
<dbReference type="NCBIfam" id="TIGR00229">
    <property type="entry name" value="sensory_box"/>
    <property type="match status" value="1"/>
</dbReference>
<dbReference type="Proteomes" id="UP000002487">
    <property type="component" value="Chromosome"/>
</dbReference>
<dbReference type="SUPFAM" id="SSF55785">
    <property type="entry name" value="PYP-like sensor domain (PAS domain)"/>
    <property type="match status" value="1"/>
</dbReference>
<dbReference type="Gene3D" id="3.30.450.40">
    <property type="match status" value="2"/>
</dbReference>
<feature type="domain" description="Histidine kinase" evidence="9">
    <location>
        <begin position="547"/>
        <end position="738"/>
    </location>
</feature>
<keyword evidence="7" id="KW-0902">Two-component regulatory system</keyword>
<evidence type="ECO:0000313" key="13">
    <source>
        <dbReference type="Proteomes" id="UP000002487"/>
    </source>
</evidence>
<dbReference type="PANTHER" id="PTHR43304:SF1">
    <property type="entry name" value="PAC DOMAIN-CONTAINING PROTEIN"/>
    <property type="match status" value="1"/>
</dbReference>
<dbReference type="SUPFAM" id="SSF55781">
    <property type="entry name" value="GAF domain-like"/>
    <property type="match status" value="2"/>
</dbReference>
<comment type="catalytic activity">
    <reaction evidence="1">
        <text>ATP + protein L-histidine = ADP + protein N-phospho-L-histidine.</text>
        <dbReference type="EC" id="2.7.13.3"/>
    </reaction>
</comment>
<keyword evidence="4" id="KW-0808">Transferase</keyword>
<dbReference type="SMART" id="SM00065">
    <property type="entry name" value="GAF"/>
    <property type="match status" value="2"/>
</dbReference>
<dbReference type="SUPFAM" id="SSF55874">
    <property type="entry name" value="ATPase domain of HSP90 chaperone/DNA topoisomerase II/histidine kinase"/>
    <property type="match status" value="1"/>
</dbReference>
<evidence type="ECO:0000256" key="1">
    <source>
        <dbReference type="ARBA" id="ARBA00000085"/>
    </source>
</evidence>
<dbReference type="PANTHER" id="PTHR43304">
    <property type="entry name" value="PHYTOCHROME-LIKE PROTEIN CPH1"/>
    <property type="match status" value="1"/>
</dbReference>
<dbReference type="Pfam" id="PF08447">
    <property type="entry name" value="PAS_3"/>
    <property type="match status" value="1"/>
</dbReference>
<dbReference type="CDD" id="cd00130">
    <property type="entry name" value="PAS"/>
    <property type="match status" value="1"/>
</dbReference>
<dbReference type="InterPro" id="IPR003594">
    <property type="entry name" value="HATPase_dom"/>
</dbReference>
<evidence type="ECO:0000256" key="4">
    <source>
        <dbReference type="ARBA" id="ARBA00022679"/>
    </source>
</evidence>
<dbReference type="Gene3D" id="2.10.70.100">
    <property type="match status" value="1"/>
</dbReference>
<sequence>MRYIDDRTLIKRNEKGEIVHYQGIVLDITERKLAEEMIKGQNRVLGKLASGAPLEEMLLLLVQNVEKIRPGSRCSIMLLDREKKHLFYCVAPELPAYYIQKTDGIEIGFGAASFGTAAYMKKRVTTDNVMEHPYWTEYRDLAAEAGIKACWSEPIISSSGEVLGVFSMYYGEVHRPEKEDLDFMKTNAQLAAIAVEHKLAEETLKESEHKFRTIFNNINDQLYIREPEGESYMDVNQAVVSRLGYDKEEILKMEAEEIIPAEYWASVRENLKKIQSEGSRVYEAGAVCKDGTVVPLEVSARIIDYEGKKTILSVARDITERKKAEAAQKLNEARLEALVKLNQMTGASLKEITDFAREEAVRLTGSKLGYLAFMDAYETSLIMHSWSKSAMEECAIEDKRFIYPVKTTGLWGEAVRQRKPIITNDYTAPSSLKKGYPKDHVHLTRHMNVPVFDGDRIVAVAGVGNKDEPYDESDLRQLTLLMQGMWQLIQRKQLEDALKAYSEDLSKANDELRSLNRIKAEFMTESLPLMRVDYGDFIDFETWEAIEDQQQKAIDTVINSSERLKHMVDSLLYLSLEQAGKIEYSFGEVEIKKILSDVYLNLVLLIDEKELKVEKELPASLPPIRGDKQKLTDLFTTLMGNSIKFTPHGGTLEVKAEEEEETIHITLKDSGTGIQKRLIPHLFHRIYQVDDSLTRRYQGLESGFYICKNIVNAHEGEIWVESEEGSGTTMHVRLPKKKPETRRMNQIES</sequence>
<keyword evidence="8" id="KW-0175">Coiled coil</keyword>
<evidence type="ECO:0000259" key="9">
    <source>
        <dbReference type="PROSITE" id="PS50109"/>
    </source>
</evidence>
<evidence type="ECO:0000259" key="11">
    <source>
        <dbReference type="PROSITE" id="PS50113"/>
    </source>
</evidence>
<dbReference type="RefSeq" id="WP_011020907.1">
    <property type="nucleotide sequence ID" value="NC_003552.1"/>
</dbReference>
<dbReference type="GeneID" id="1472755"/>
<dbReference type="Gene3D" id="3.30.565.10">
    <property type="entry name" value="Histidine kinase-like ATPase, C-terminal domain"/>
    <property type="match status" value="1"/>
</dbReference>
<reference evidence="12 13" key="1">
    <citation type="journal article" date="2002" name="Genome Res.">
        <title>The genome of Methanosarcina acetivorans reveals extensive metabolic and physiological diversity.</title>
        <authorList>
            <person name="Galagan J.E."/>
            <person name="Nusbaum C."/>
            <person name="Roy A."/>
            <person name="Endrizzi M.G."/>
            <person name="Macdonald P."/>
            <person name="FitzHugh W."/>
            <person name="Calvo S."/>
            <person name="Engels R."/>
            <person name="Smirnov S."/>
            <person name="Atnoor D."/>
            <person name="Brown A."/>
            <person name="Allen N."/>
            <person name="Naylor J."/>
            <person name="Stange-Thomann N."/>
            <person name="DeArellano K."/>
            <person name="Johnson R."/>
            <person name="Linton L."/>
            <person name="McEwan P."/>
            <person name="McKernan K."/>
            <person name="Talamas J."/>
            <person name="Tirrell A."/>
            <person name="Ye W."/>
            <person name="Zimmer A."/>
            <person name="Barber R.D."/>
            <person name="Cann I."/>
            <person name="Graham D.E."/>
            <person name="Grahame D.A."/>
            <person name="Guss A."/>
            <person name="Hedderich R."/>
            <person name="Ingram-Smith C."/>
            <person name="Kuettner C.H."/>
            <person name="Krzycki J.A."/>
            <person name="Leigh J.A."/>
            <person name="Li W."/>
            <person name="Liu J."/>
            <person name="Mukhopadhyay B."/>
            <person name="Reeve J.N."/>
            <person name="Smith K."/>
            <person name="Springer T.A."/>
            <person name="Umayam L.A."/>
            <person name="White O."/>
            <person name="White R.H."/>
            <person name="de Macario E.C."/>
            <person name="Ferry J.G."/>
            <person name="Jarrell K.F."/>
            <person name="Jing H."/>
            <person name="Macario A.J.L."/>
            <person name="Paulsen I."/>
            <person name="Pritchett M."/>
            <person name="Sowers K.R."/>
            <person name="Swanson R.V."/>
            <person name="Zinder S.H."/>
            <person name="Lander E."/>
            <person name="Metcalf W.W."/>
            <person name="Birren B."/>
        </authorList>
    </citation>
    <scope>NUCLEOTIDE SEQUENCE [LARGE SCALE GENOMIC DNA]</scope>
    <source>
        <strain evidence="13">ATCC 35395 / DSM 2834 / JCM 12185 / C2A</strain>
    </source>
</reference>
<dbReference type="InterPro" id="IPR029016">
    <property type="entry name" value="GAF-like_dom_sf"/>
</dbReference>
<dbReference type="AlphaFoldDB" id="Q8TSD5"/>
<dbReference type="InterPro" id="IPR000700">
    <property type="entry name" value="PAS-assoc_C"/>
</dbReference>
<dbReference type="InterPro" id="IPR005467">
    <property type="entry name" value="His_kinase_dom"/>
</dbReference>
<evidence type="ECO:0000256" key="2">
    <source>
        <dbReference type="ARBA" id="ARBA00012438"/>
    </source>
</evidence>
<dbReference type="GO" id="GO:0009927">
    <property type="term" value="F:histidine phosphotransfer kinase activity"/>
    <property type="evidence" value="ECO:0000318"/>
    <property type="project" value="GO_Central"/>
</dbReference>
<dbReference type="InterPro" id="IPR003018">
    <property type="entry name" value="GAF"/>
</dbReference>
<dbReference type="PROSITE" id="PS50113">
    <property type="entry name" value="PAC"/>
    <property type="match status" value="2"/>
</dbReference>
<dbReference type="PRINTS" id="PR00344">
    <property type="entry name" value="BCTRLSENSOR"/>
</dbReference>
<evidence type="ECO:0000259" key="10">
    <source>
        <dbReference type="PROSITE" id="PS50112"/>
    </source>
</evidence>
<keyword evidence="6 12" id="KW-0418">Kinase</keyword>
<dbReference type="InterPro" id="IPR036890">
    <property type="entry name" value="HATPase_C_sf"/>
</dbReference>
<dbReference type="STRING" id="188937.MA_0863"/>
<dbReference type="GO" id="GO:0000160">
    <property type="term" value="P:phosphorelay signal transduction system"/>
    <property type="evidence" value="ECO:0000318"/>
    <property type="project" value="GO_Central"/>
</dbReference>
<evidence type="ECO:0000313" key="12">
    <source>
        <dbReference type="EMBL" id="AAM04302.1"/>
    </source>
</evidence>
<dbReference type="InParanoid" id="Q8TSD5"/>
<dbReference type="KEGG" id="mac:MA_0863"/>
<dbReference type="SMART" id="SM00387">
    <property type="entry name" value="HATPase_c"/>
    <property type="match status" value="1"/>
</dbReference>
<proteinExistence type="predicted"/>
<keyword evidence="5" id="KW-0677">Repeat</keyword>
<evidence type="ECO:0000256" key="7">
    <source>
        <dbReference type="ARBA" id="ARBA00023012"/>
    </source>
</evidence>